<evidence type="ECO:0000313" key="9">
    <source>
        <dbReference type="EMBL" id="KAG6516519.1"/>
    </source>
</evidence>
<comment type="similarity">
    <text evidence="2">Belongs to the PA-phosphatase related phosphoesterase family.</text>
</comment>
<dbReference type="GO" id="GO:0006644">
    <property type="term" value="P:phospholipid metabolic process"/>
    <property type="evidence" value="ECO:0007669"/>
    <property type="project" value="InterPro"/>
</dbReference>
<sequence length="405" mass="45157">MSFFMCENDTGPTLGGPIGPFYDGNNNFVCFYLLKQKSGAFAFAAAVACQLPRVWIRTPRRKQWLSLPASFCVVTLLPLPVTDRSPLKVSPALALASLERGSRFDLAVYWQGSVREIHLGSHTLKSHGIKVAKIHKFDWLALIGLLILVLAIRTVHPFYRFVGKEMMTDLRYPFKTNTVPPWALPIISILLPAAIIVAFYIHKRDIYDLHHAILGLLFAVLTTALITDALKDAVGRPRPDFFWRCFPDGKEVYDKVTGNVICHGEKKVLNDGHKSFPSGHTSWCFAGLSYLALYLSGKIKCFDRKGHVAKLCIVFFPLLLASLIGISRVDDYKHHWEDVFAGGILGVVVATFCYLQFFPAPYHSDGWGPYAYFQMLEDNQNTSIIGLSGIHSSSSPANNASFGRV</sequence>
<dbReference type="InterPro" id="IPR036938">
    <property type="entry name" value="PAP2/HPO_sf"/>
</dbReference>
<feature type="transmembrane region" description="Helical" evidence="7">
    <location>
        <begin position="308"/>
        <end position="327"/>
    </location>
</feature>
<dbReference type="InterPro" id="IPR043216">
    <property type="entry name" value="PAP-like"/>
</dbReference>
<dbReference type="CDD" id="cd03390">
    <property type="entry name" value="PAP2_containing_1_like"/>
    <property type="match status" value="1"/>
</dbReference>
<dbReference type="FunFam" id="1.20.144.10:FF:000001">
    <property type="entry name" value="Lipid phosphate phosphatase 2"/>
    <property type="match status" value="1"/>
</dbReference>
<evidence type="ECO:0000313" key="10">
    <source>
        <dbReference type="Proteomes" id="UP000734854"/>
    </source>
</evidence>
<feature type="transmembrane region" description="Helical" evidence="7">
    <location>
        <begin position="213"/>
        <end position="230"/>
    </location>
</feature>
<keyword evidence="5 7" id="KW-1133">Transmembrane helix</keyword>
<dbReference type="Proteomes" id="UP000734854">
    <property type="component" value="Unassembled WGS sequence"/>
</dbReference>
<dbReference type="SMART" id="SM00014">
    <property type="entry name" value="acidPPc"/>
    <property type="match status" value="1"/>
</dbReference>
<evidence type="ECO:0000256" key="3">
    <source>
        <dbReference type="ARBA" id="ARBA00022692"/>
    </source>
</evidence>
<evidence type="ECO:0000259" key="8">
    <source>
        <dbReference type="SMART" id="SM00014"/>
    </source>
</evidence>
<keyword evidence="3 7" id="KW-0812">Transmembrane</keyword>
<feature type="transmembrane region" description="Helical" evidence="7">
    <location>
        <begin position="182"/>
        <end position="201"/>
    </location>
</feature>
<evidence type="ECO:0000256" key="6">
    <source>
        <dbReference type="ARBA" id="ARBA00023136"/>
    </source>
</evidence>
<keyword evidence="4" id="KW-0378">Hydrolase</keyword>
<dbReference type="PANTHER" id="PTHR10165:SF203">
    <property type="entry name" value="LIPID PHOSPHATE PHOSPHATASE 3, CHLOROPLASTIC-RELATED"/>
    <property type="match status" value="1"/>
</dbReference>
<evidence type="ECO:0000256" key="4">
    <source>
        <dbReference type="ARBA" id="ARBA00022801"/>
    </source>
</evidence>
<dbReference type="Pfam" id="PF01569">
    <property type="entry name" value="PAP2"/>
    <property type="match status" value="1"/>
</dbReference>
<comment type="caution">
    <text evidence="9">The sequence shown here is derived from an EMBL/GenBank/DDBJ whole genome shotgun (WGS) entry which is preliminary data.</text>
</comment>
<feature type="transmembrane region" description="Helical" evidence="7">
    <location>
        <begin position="139"/>
        <end position="162"/>
    </location>
</feature>
<feature type="transmembrane region" description="Helical" evidence="7">
    <location>
        <begin position="280"/>
        <end position="296"/>
    </location>
</feature>
<accession>A0A8J5HF89</accession>
<dbReference type="SUPFAM" id="SSF48317">
    <property type="entry name" value="Acid phosphatase/Vanadium-dependent haloperoxidase"/>
    <property type="match status" value="1"/>
</dbReference>
<dbReference type="EMBL" id="JACMSC010000007">
    <property type="protein sequence ID" value="KAG6516519.1"/>
    <property type="molecule type" value="Genomic_DNA"/>
</dbReference>
<organism evidence="9 10">
    <name type="scientific">Zingiber officinale</name>
    <name type="common">Ginger</name>
    <name type="synonym">Amomum zingiber</name>
    <dbReference type="NCBI Taxonomy" id="94328"/>
    <lineage>
        <taxon>Eukaryota</taxon>
        <taxon>Viridiplantae</taxon>
        <taxon>Streptophyta</taxon>
        <taxon>Embryophyta</taxon>
        <taxon>Tracheophyta</taxon>
        <taxon>Spermatophyta</taxon>
        <taxon>Magnoliopsida</taxon>
        <taxon>Liliopsida</taxon>
        <taxon>Zingiberales</taxon>
        <taxon>Zingiberaceae</taxon>
        <taxon>Zingiber</taxon>
    </lineage>
</organism>
<feature type="transmembrane region" description="Helical" evidence="7">
    <location>
        <begin position="339"/>
        <end position="357"/>
    </location>
</feature>
<proteinExistence type="inferred from homology"/>
<reference evidence="9 10" key="1">
    <citation type="submission" date="2020-08" db="EMBL/GenBank/DDBJ databases">
        <title>Plant Genome Project.</title>
        <authorList>
            <person name="Zhang R.-G."/>
        </authorList>
    </citation>
    <scope>NUCLEOTIDE SEQUENCE [LARGE SCALE GENOMIC DNA]</scope>
    <source>
        <tissue evidence="9">Rhizome</tissue>
    </source>
</reference>
<dbReference type="PANTHER" id="PTHR10165">
    <property type="entry name" value="LIPID PHOSPHATE PHOSPHATASE"/>
    <property type="match status" value="1"/>
</dbReference>
<dbReference type="InterPro" id="IPR000326">
    <property type="entry name" value="PAP2/HPO"/>
</dbReference>
<dbReference type="GO" id="GO:0008195">
    <property type="term" value="F:phosphatidate phosphatase activity"/>
    <property type="evidence" value="ECO:0007669"/>
    <property type="project" value="TreeGrafter"/>
</dbReference>
<evidence type="ECO:0000256" key="5">
    <source>
        <dbReference type="ARBA" id="ARBA00022989"/>
    </source>
</evidence>
<feature type="domain" description="Phosphatidic acid phosphatase type 2/haloperoxidase" evidence="8">
    <location>
        <begin position="213"/>
        <end position="354"/>
    </location>
</feature>
<dbReference type="GO" id="GO:0016020">
    <property type="term" value="C:membrane"/>
    <property type="evidence" value="ECO:0007669"/>
    <property type="project" value="UniProtKB-SubCell"/>
</dbReference>
<keyword evidence="6 7" id="KW-0472">Membrane</keyword>
<evidence type="ECO:0000256" key="1">
    <source>
        <dbReference type="ARBA" id="ARBA00004141"/>
    </source>
</evidence>
<protein>
    <recommendedName>
        <fullName evidence="8">Phosphatidic acid phosphatase type 2/haloperoxidase domain-containing protein</fullName>
    </recommendedName>
</protein>
<dbReference type="AlphaFoldDB" id="A0A8J5HF89"/>
<name>A0A8J5HF89_ZINOF</name>
<dbReference type="Gene3D" id="1.20.144.10">
    <property type="entry name" value="Phosphatidic acid phosphatase type 2/haloperoxidase"/>
    <property type="match status" value="1"/>
</dbReference>
<comment type="subcellular location">
    <subcellularLocation>
        <location evidence="1">Membrane</location>
        <topology evidence="1">Multi-pass membrane protein</topology>
    </subcellularLocation>
</comment>
<evidence type="ECO:0000256" key="2">
    <source>
        <dbReference type="ARBA" id="ARBA00008816"/>
    </source>
</evidence>
<dbReference type="GO" id="GO:0046839">
    <property type="term" value="P:phospholipid dephosphorylation"/>
    <property type="evidence" value="ECO:0007669"/>
    <property type="project" value="TreeGrafter"/>
</dbReference>
<evidence type="ECO:0000256" key="7">
    <source>
        <dbReference type="SAM" id="Phobius"/>
    </source>
</evidence>
<gene>
    <name evidence="9" type="ORF">ZIOFF_026984</name>
</gene>
<keyword evidence="10" id="KW-1185">Reference proteome</keyword>